<dbReference type="Pfam" id="PF13469">
    <property type="entry name" value="Sulfotransfer_3"/>
    <property type="match status" value="1"/>
</dbReference>
<gene>
    <name evidence="3" type="ORF">LAL4801_02071</name>
</gene>
<evidence type="ECO:0000313" key="3">
    <source>
        <dbReference type="EMBL" id="CTQ43631.1"/>
    </source>
</evidence>
<dbReference type="AlphaFoldDB" id="A0A0M6Y3P7"/>
<organism evidence="3 4">
    <name type="scientific">Roseibium aggregatum</name>
    <dbReference type="NCBI Taxonomy" id="187304"/>
    <lineage>
        <taxon>Bacteria</taxon>
        <taxon>Pseudomonadati</taxon>
        <taxon>Pseudomonadota</taxon>
        <taxon>Alphaproteobacteria</taxon>
        <taxon>Hyphomicrobiales</taxon>
        <taxon>Stappiaceae</taxon>
        <taxon>Roseibium</taxon>
    </lineage>
</organism>
<dbReference type="GO" id="GO:0008476">
    <property type="term" value="F:protein-tyrosine sulfotransferase activity"/>
    <property type="evidence" value="ECO:0007669"/>
    <property type="project" value="InterPro"/>
</dbReference>
<dbReference type="SUPFAM" id="SSF48452">
    <property type="entry name" value="TPR-like"/>
    <property type="match status" value="1"/>
</dbReference>
<dbReference type="InterPro" id="IPR019734">
    <property type="entry name" value="TPR_rpt"/>
</dbReference>
<dbReference type="SUPFAM" id="SSF52540">
    <property type="entry name" value="P-loop containing nucleoside triphosphate hydrolases"/>
    <property type="match status" value="1"/>
</dbReference>
<dbReference type="Gene3D" id="1.25.40.10">
    <property type="entry name" value="Tetratricopeptide repeat domain"/>
    <property type="match status" value="1"/>
</dbReference>
<dbReference type="SMART" id="SM00028">
    <property type="entry name" value="TPR"/>
    <property type="match status" value="4"/>
</dbReference>
<evidence type="ECO:0000256" key="2">
    <source>
        <dbReference type="PROSITE-ProRule" id="PRU00339"/>
    </source>
</evidence>
<keyword evidence="3" id="KW-0449">Lipoprotein</keyword>
<sequence length="518" mass="58086">MSNPLEAALRCIDAKDYGMALEILTDLNAANPRDPQVNHWLGVIYLTHGHASRAIEHLQAAAKVAKKEAVIFATLADALTLDNRFEEALPYARKAVALDAKSEFAHRTLGEIYARLRRPVMAEHAFQNALAINEASAIAHLALSRLKVSLGKMDEAETHFRRALELAPEEPSVLISARDLSDLSLKKEALEKIETLLNDVDRPMAKVERARLAFTAGKICDDTGDTPKAFHYLGQHRNDLYGHYDADRQERHVETCREVFSKQFFEDRKDYALTSDRPVFVFGMPRSGTSLVEAILSAHPKATAAGELSFFDEQIDGLTEGHTGDNAFFDAALDLDRKSAQRIGRKYLTLLDGFSKKSARVIDKMPQNFEHLWLIALLFPNAHFCHVSRNPADTCVSIYMTPLPGKHGYCESQQSLAHYYGQYRKLMAHWSTVLPVEIRNQSYETLVSDPDTERPALISHAGLAWDDACRHHESNEAQVFTFSMAQVRQPIHTGAVNRFEKYRDHIGPLLEGLAGIET</sequence>
<dbReference type="PANTHER" id="PTHR12788">
    <property type="entry name" value="PROTEIN-TYROSINE SULFOTRANSFERASE 2"/>
    <property type="match status" value="1"/>
</dbReference>
<dbReference type="InterPro" id="IPR027417">
    <property type="entry name" value="P-loop_NTPase"/>
</dbReference>
<protein>
    <submittedName>
        <fullName evidence="3">Putative PEP-CTERM system TPR-repeat lipoprotein</fullName>
    </submittedName>
</protein>
<dbReference type="InterPro" id="IPR026634">
    <property type="entry name" value="TPST-like"/>
</dbReference>
<dbReference type="Pfam" id="PF13432">
    <property type="entry name" value="TPR_16"/>
    <property type="match status" value="2"/>
</dbReference>
<name>A0A0M6Y3P7_9HYPH</name>
<dbReference type="PANTHER" id="PTHR12788:SF10">
    <property type="entry name" value="PROTEIN-TYROSINE SULFOTRANSFERASE"/>
    <property type="match status" value="1"/>
</dbReference>
<dbReference type="PROSITE" id="PS50005">
    <property type="entry name" value="TPR"/>
    <property type="match status" value="1"/>
</dbReference>
<proteinExistence type="predicted"/>
<dbReference type="EMBL" id="CXST01000001">
    <property type="protein sequence ID" value="CTQ43631.1"/>
    <property type="molecule type" value="Genomic_DNA"/>
</dbReference>
<keyword evidence="2" id="KW-0802">TPR repeat</keyword>
<dbReference type="STRING" id="187304.B0E33_19615"/>
<dbReference type="Proteomes" id="UP000048926">
    <property type="component" value="Unassembled WGS sequence"/>
</dbReference>
<dbReference type="Gene3D" id="3.40.50.300">
    <property type="entry name" value="P-loop containing nucleotide triphosphate hydrolases"/>
    <property type="match status" value="1"/>
</dbReference>
<evidence type="ECO:0000313" key="4">
    <source>
        <dbReference type="Proteomes" id="UP000048926"/>
    </source>
</evidence>
<reference evidence="4" key="1">
    <citation type="submission" date="2015-07" db="EMBL/GenBank/DDBJ databases">
        <authorList>
            <person name="Rodrigo-Torres Lidia"/>
            <person name="Arahal R.David."/>
        </authorList>
    </citation>
    <scope>NUCLEOTIDE SEQUENCE [LARGE SCALE GENOMIC DNA]</scope>
    <source>
        <strain evidence="4">CECT 4801</strain>
    </source>
</reference>
<dbReference type="InterPro" id="IPR011990">
    <property type="entry name" value="TPR-like_helical_dom_sf"/>
</dbReference>
<keyword evidence="4" id="KW-1185">Reference proteome</keyword>
<dbReference type="OrthoDB" id="9800698at2"/>
<feature type="repeat" description="TPR" evidence="2">
    <location>
        <begin position="137"/>
        <end position="170"/>
    </location>
</feature>
<keyword evidence="1" id="KW-0808">Transferase</keyword>
<accession>A0A0M6Y3P7</accession>
<evidence type="ECO:0000256" key="1">
    <source>
        <dbReference type="ARBA" id="ARBA00022679"/>
    </source>
</evidence>
<dbReference type="RefSeq" id="WP_145903529.1">
    <property type="nucleotide sequence ID" value="NZ_CXST01000001.1"/>
</dbReference>